<reference evidence="9" key="2">
    <citation type="submission" date="2016-01" db="EMBL/GenBank/DDBJ databases">
        <title>Six Aerococcus type strain genome sequencing and assembly using PacBio and Illumina Hiseq.</title>
        <authorList>
            <person name="Carkaci D."/>
            <person name="Dargis R."/>
            <person name="Nielsen X.C."/>
            <person name="Skovgaard O."/>
            <person name="Fuursted K."/>
            <person name="Christensen J.J."/>
        </authorList>
    </citation>
    <scope>NUCLEOTIDE SEQUENCE [LARGE SCALE GENOMIC DNA]</scope>
    <source>
        <strain evidence="9">CCUG43001</strain>
    </source>
</reference>
<feature type="transmembrane region" description="Helical" evidence="5">
    <location>
        <begin position="83"/>
        <end position="100"/>
    </location>
</feature>
<evidence type="ECO:0000313" key="10">
    <source>
        <dbReference type="Proteomes" id="UP000234239"/>
    </source>
</evidence>
<keyword evidence="2 5" id="KW-0812">Transmembrane</keyword>
<feature type="domain" description="O-antigen ligase-related" evidence="6">
    <location>
        <begin position="195"/>
        <end position="323"/>
    </location>
</feature>
<evidence type="ECO:0000313" key="8">
    <source>
        <dbReference type="EMBL" id="PKZ23054.1"/>
    </source>
</evidence>
<reference evidence="7 9" key="1">
    <citation type="journal article" date="2016" name="Genome Announc.">
        <title>Complete Genome Sequences of Aerococcus christensenii CCUG 28831T, Aerococcus sanguinicola CCUG 43001T, Aerococcus urinae CCUG 36881T, Aerococcus urinaeequi CCUG 28094T, Aerococcus urinaehominis CCUG 42038 BT, and Aerococcus viridans CCUG 4311T.</title>
        <authorList>
            <person name="Carkaci D."/>
            <person name="Dargis R."/>
            <person name="Nielsen X.C."/>
            <person name="Skovgaard O."/>
            <person name="Fuursted K."/>
            <person name="Christensen J.J."/>
        </authorList>
    </citation>
    <scope>NUCLEOTIDE SEQUENCE [LARGE SCALE GENOMIC DNA]</scope>
    <source>
        <strain evidence="7 9">CCUG43001</strain>
    </source>
</reference>
<dbReference type="GeneID" id="92902538"/>
<comment type="subcellular location">
    <subcellularLocation>
        <location evidence="1">Membrane</location>
        <topology evidence="1">Multi-pass membrane protein</topology>
    </subcellularLocation>
</comment>
<dbReference type="GO" id="GO:0016020">
    <property type="term" value="C:membrane"/>
    <property type="evidence" value="ECO:0007669"/>
    <property type="project" value="UniProtKB-SubCell"/>
</dbReference>
<keyword evidence="8" id="KW-0436">Ligase</keyword>
<keyword evidence="3 5" id="KW-1133">Transmembrane helix</keyword>
<feature type="transmembrane region" description="Helical" evidence="5">
    <location>
        <begin position="343"/>
        <end position="362"/>
    </location>
</feature>
<dbReference type="InterPro" id="IPR007016">
    <property type="entry name" value="O-antigen_ligase-rel_domated"/>
</dbReference>
<evidence type="ECO:0000256" key="1">
    <source>
        <dbReference type="ARBA" id="ARBA00004141"/>
    </source>
</evidence>
<feature type="transmembrane region" description="Helical" evidence="5">
    <location>
        <begin position="15"/>
        <end position="46"/>
    </location>
</feature>
<dbReference type="EMBL" id="CP014160">
    <property type="protein sequence ID" value="AMB93339.1"/>
    <property type="molecule type" value="Genomic_DNA"/>
</dbReference>
<feature type="transmembrane region" description="Helical" evidence="5">
    <location>
        <begin position="231"/>
        <end position="251"/>
    </location>
</feature>
<dbReference type="Proteomes" id="UP000234239">
    <property type="component" value="Unassembled WGS sequence"/>
</dbReference>
<evidence type="ECO:0000256" key="3">
    <source>
        <dbReference type="ARBA" id="ARBA00022989"/>
    </source>
</evidence>
<organism evidence="7 9">
    <name type="scientific">Aerococcus sanguinicola</name>
    <dbReference type="NCBI Taxonomy" id="119206"/>
    <lineage>
        <taxon>Bacteria</taxon>
        <taxon>Bacillati</taxon>
        <taxon>Bacillota</taxon>
        <taxon>Bacilli</taxon>
        <taxon>Lactobacillales</taxon>
        <taxon>Aerococcaceae</taxon>
        <taxon>Aerococcus</taxon>
    </lineage>
</organism>
<gene>
    <name evidence="7" type="ORF">AWM72_00425</name>
    <name evidence="8" type="ORF">CYJ28_00420</name>
</gene>
<dbReference type="PANTHER" id="PTHR37422">
    <property type="entry name" value="TEICHURONIC ACID BIOSYNTHESIS PROTEIN TUAE"/>
    <property type="match status" value="1"/>
</dbReference>
<dbReference type="GO" id="GO:0016874">
    <property type="term" value="F:ligase activity"/>
    <property type="evidence" value="ECO:0007669"/>
    <property type="project" value="UniProtKB-KW"/>
</dbReference>
<evidence type="ECO:0000256" key="5">
    <source>
        <dbReference type="SAM" id="Phobius"/>
    </source>
</evidence>
<evidence type="ECO:0000313" key="7">
    <source>
        <dbReference type="EMBL" id="AMB93339.1"/>
    </source>
</evidence>
<evidence type="ECO:0000256" key="2">
    <source>
        <dbReference type="ARBA" id="ARBA00022692"/>
    </source>
</evidence>
<keyword evidence="9" id="KW-1185">Reference proteome</keyword>
<dbReference type="Pfam" id="PF04932">
    <property type="entry name" value="Wzy_C"/>
    <property type="match status" value="1"/>
</dbReference>
<evidence type="ECO:0000259" key="6">
    <source>
        <dbReference type="Pfam" id="PF04932"/>
    </source>
</evidence>
<name>A0A109RCS8_9LACT</name>
<reference evidence="8 10" key="3">
    <citation type="submission" date="2017-12" db="EMBL/GenBank/DDBJ databases">
        <title>Phylogenetic diversity of female urinary microbiome.</title>
        <authorList>
            <person name="Thomas-White K."/>
            <person name="Wolfe A.J."/>
        </authorList>
    </citation>
    <scope>NUCLEOTIDE SEQUENCE [LARGE SCALE GENOMIC DNA]</scope>
    <source>
        <strain evidence="8 10">UMB0139</strain>
    </source>
</reference>
<dbReference type="RefSeq" id="WP_067971581.1">
    <property type="nucleotide sequence ID" value="NZ_CAJHKM010000003.1"/>
</dbReference>
<dbReference type="EMBL" id="PKGY01000001">
    <property type="protein sequence ID" value="PKZ23054.1"/>
    <property type="molecule type" value="Genomic_DNA"/>
</dbReference>
<dbReference type="Proteomes" id="UP000069912">
    <property type="component" value="Chromosome"/>
</dbReference>
<dbReference type="PANTHER" id="PTHR37422:SF20">
    <property type="entry name" value="O-ANTIGEN POLYMERASE"/>
    <property type="match status" value="1"/>
</dbReference>
<dbReference type="OrthoDB" id="9806320at2"/>
<protein>
    <submittedName>
        <fullName evidence="8">O-antigen ligase family protein</fullName>
    </submittedName>
</protein>
<feature type="transmembrane region" description="Helical" evidence="5">
    <location>
        <begin position="112"/>
        <end position="134"/>
    </location>
</feature>
<feature type="transmembrane region" description="Helical" evidence="5">
    <location>
        <begin position="163"/>
        <end position="180"/>
    </location>
</feature>
<dbReference type="AlphaFoldDB" id="A0A109RCS8"/>
<evidence type="ECO:0000313" key="9">
    <source>
        <dbReference type="Proteomes" id="UP000069912"/>
    </source>
</evidence>
<evidence type="ECO:0000256" key="4">
    <source>
        <dbReference type="ARBA" id="ARBA00023136"/>
    </source>
</evidence>
<proteinExistence type="predicted"/>
<accession>A0A109RCS8</accession>
<keyword evidence="4 5" id="KW-0472">Membrane</keyword>
<feature type="transmembrane region" description="Helical" evidence="5">
    <location>
        <begin position="58"/>
        <end position="77"/>
    </location>
</feature>
<feature type="transmembrane region" description="Helical" evidence="5">
    <location>
        <begin position="192"/>
        <end position="225"/>
    </location>
</feature>
<sequence>MKTLSSDRLPWDLQALLLMILLISNFFPFYITVTVMTVIFIILGVCGLFRPSFTDNSGVMAAFWIFIAYNISISLVYQNWLGVLISFGFAIYLIFFKYYFDAIKPYFVEDLINISLIASFILFIFALLEHFQFIQEWDYTFISEAMGKQHADRVEATFFNPNYYAMMLEFFIIIGLYKLTRTKKLRKKLAFAFITLCNLSAIFFTGARTSFMVVIGSIVVFYYVYGYHKQALVSLGLMGLGVLGLMVTDLFPRMDSLSWALGDRIHIWQTALRALRHNYLFGQGPLTYLQVWNEYPGGKSTIHSHSIYLDPLLSYGIVGCSILFLPFYRFASLINTMRKYPALRLRLALICSFISIVLLHGLLDLTIFWIQTSFLFLIIVLPIKNMIQEAEAGLYPEK</sequence>
<feature type="transmembrane region" description="Helical" evidence="5">
    <location>
        <begin position="312"/>
        <end position="331"/>
    </location>
</feature>
<dbReference type="KEGG" id="asan:AWM72_00425"/>
<dbReference type="InterPro" id="IPR051533">
    <property type="entry name" value="WaaL-like"/>
</dbReference>